<keyword evidence="5 12" id="KW-0235">DNA replication</keyword>
<dbReference type="Gene3D" id="3.40.1360.10">
    <property type="match status" value="1"/>
</dbReference>
<dbReference type="InterPro" id="IPR050219">
    <property type="entry name" value="DnaG_primase"/>
</dbReference>
<evidence type="ECO:0000256" key="3">
    <source>
        <dbReference type="ARBA" id="ARBA00022679"/>
    </source>
</evidence>
<comment type="subunit">
    <text evidence="12">Monomer. Interacts with DnaB.</text>
</comment>
<dbReference type="InterPro" id="IPR036977">
    <property type="entry name" value="DNA_primase_Znf_CHC2"/>
</dbReference>
<dbReference type="CDD" id="cd03364">
    <property type="entry name" value="TOPRIM_DnaG_primases"/>
    <property type="match status" value="1"/>
</dbReference>
<evidence type="ECO:0000313" key="15">
    <source>
        <dbReference type="Proteomes" id="UP001500298"/>
    </source>
</evidence>
<evidence type="ECO:0000256" key="11">
    <source>
        <dbReference type="ARBA" id="ARBA00023163"/>
    </source>
</evidence>
<proteinExistence type="inferred from homology"/>
<dbReference type="EC" id="2.7.7.101" evidence="12"/>
<dbReference type="Gene3D" id="3.90.580.10">
    <property type="entry name" value="Zinc finger, CHC2-type domain"/>
    <property type="match status" value="1"/>
</dbReference>
<evidence type="ECO:0000259" key="13">
    <source>
        <dbReference type="PROSITE" id="PS50880"/>
    </source>
</evidence>
<evidence type="ECO:0000256" key="2">
    <source>
        <dbReference type="ARBA" id="ARBA00022515"/>
    </source>
</evidence>
<dbReference type="PANTHER" id="PTHR30313">
    <property type="entry name" value="DNA PRIMASE"/>
    <property type="match status" value="1"/>
</dbReference>
<evidence type="ECO:0000256" key="7">
    <source>
        <dbReference type="ARBA" id="ARBA00022771"/>
    </source>
</evidence>
<dbReference type="PANTHER" id="PTHR30313:SF2">
    <property type="entry name" value="DNA PRIMASE"/>
    <property type="match status" value="1"/>
</dbReference>
<accession>A0ABP9DK69</accession>
<dbReference type="Pfam" id="PF10410">
    <property type="entry name" value="DnaB_bind"/>
    <property type="match status" value="1"/>
</dbReference>
<dbReference type="RefSeq" id="WP_345373779.1">
    <property type="nucleotide sequence ID" value="NZ_BAABJX010000052.1"/>
</dbReference>
<keyword evidence="15" id="KW-1185">Reference proteome</keyword>
<keyword evidence="10 12" id="KW-0238">DNA-binding</keyword>
<keyword evidence="6 12" id="KW-0479">Metal-binding</keyword>
<dbReference type="InterPro" id="IPR019475">
    <property type="entry name" value="DNA_primase_DnaB-bd"/>
</dbReference>
<gene>
    <name evidence="12 14" type="primary">dnaG</name>
    <name evidence="14" type="ORF">GCM10023331_32960</name>
</gene>
<dbReference type="Pfam" id="PF08275">
    <property type="entry name" value="DNAG_N"/>
    <property type="match status" value="1"/>
</dbReference>
<dbReference type="Proteomes" id="UP001500298">
    <property type="component" value="Unassembled WGS sequence"/>
</dbReference>
<dbReference type="Pfam" id="PF01807">
    <property type="entry name" value="Zn_ribbon_DnaG"/>
    <property type="match status" value="1"/>
</dbReference>
<keyword evidence="8 12" id="KW-0862">Zinc</keyword>
<dbReference type="SMART" id="SM00493">
    <property type="entry name" value="TOPRIM"/>
    <property type="match status" value="1"/>
</dbReference>
<dbReference type="SUPFAM" id="SSF57783">
    <property type="entry name" value="Zinc beta-ribbon"/>
    <property type="match status" value="1"/>
</dbReference>
<comment type="caution">
    <text evidence="14">The sequence shown here is derived from an EMBL/GenBank/DDBJ whole genome shotgun (WGS) entry which is preliminary data.</text>
</comment>
<dbReference type="NCBIfam" id="TIGR01391">
    <property type="entry name" value="dnaG"/>
    <property type="match status" value="1"/>
</dbReference>
<dbReference type="Pfam" id="PF13155">
    <property type="entry name" value="Toprim_2"/>
    <property type="match status" value="1"/>
</dbReference>
<protein>
    <recommendedName>
        <fullName evidence="12">DNA primase</fullName>
        <ecNumber evidence="12">2.7.7.101</ecNumber>
    </recommendedName>
</protein>
<feature type="domain" description="Toprim" evidence="13">
    <location>
        <begin position="259"/>
        <end position="340"/>
    </location>
</feature>
<organism evidence="14 15">
    <name type="scientific">Algivirga pacifica</name>
    <dbReference type="NCBI Taxonomy" id="1162670"/>
    <lineage>
        <taxon>Bacteria</taxon>
        <taxon>Pseudomonadati</taxon>
        <taxon>Bacteroidota</taxon>
        <taxon>Cytophagia</taxon>
        <taxon>Cytophagales</taxon>
        <taxon>Flammeovirgaceae</taxon>
        <taxon>Algivirga</taxon>
    </lineage>
</organism>
<evidence type="ECO:0000256" key="9">
    <source>
        <dbReference type="ARBA" id="ARBA00022842"/>
    </source>
</evidence>
<keyword evidence="1 12" id="KW-0240">DNA-directed RNA polymerase</keyword>
<dbReference type="InterPro" id="IPR006295">
    <property type="entry name" value="DNA_primase_DnaG"/>
</dbReference>
<evidence type="ECO:0000256" key="10">
    <source>
        <dbReference type="ARBA" id="ARBA00023125"/>
    </source>
</evidence>
<keyword evidence="2 12" id="KW-0639">Primosome</keyword>
<evidence type="ECO:0000313" key="14">
    <source>
        <dbReference type="EMBL" id="GAA4845603.1"/>
    </source>
</evidence>
<name>A0ABP9DK69_9BACT</name>
<evidence type="ECO:0000256" key="4">
    <source>
        <dbReference type="ARBA" id="ARBA00022695"/>
    </source>
</evidence>
<dbReference type="InterPro" id="IPR013264">
    <property type="entry name" value="DNAG_N"/>
</dbReference>
<evidence type="ECO:0000256" key="1">
    <source>
        <dbReference type="ARBA" id="ARBA00022478"/>
    </source>
</evidence>
<comment type="cofactor">
    <cofactor evidence="12">
        <name>Zn(2+)</name>
        <dbReference type="ChEBI" id="CHEBI:29105"/>
    </cofactor>
    <text evidence="12">Binds 1 zinc ion per monomer.</text>
</comment>
<dbReference type="EMBL" id="BAABJX010000052">
    <property type="protein sequence ID" value="GAA4845603.1"/>
    <property type="molecule type" value="Genomic_DNA"/>
</dbReference>
<feature type="zinc finger region" description="CHC2-type" evidence="12">
    <location>
        <begin position="38"/>
        <end position="62"/>
    </location>
</feature>
<dbReference type="PROSITE" id="PS50880">
    <property type="entry name" value="TOPRIM"/>
    <property type="match status" value="1"/>
</dbReference>
<evidence type="ECO:0000256" key="6">
    <source>
        <dbReference type="ARBA" id="ARBA00022723"/>
    </source>
</evidence>
<keyword evidence="7 12" id="KW-0863">Zinc-finger</keyword>
<keyword evidence="9" id="KW-0460">Magnesium</keyword>
<comment type="similarity">
    <text evidence="12">Belongs to the DnaG primase family.</text>
</comment>
<dbReference type="SMART" id="SM00400">
    <property type="entry name" value="ZnF_CHCC"/>
    <property type="match status" value="1"/>
</dbReference>
<dbReference type="InterPro" id="IPR006171">
    <property type="entry name" value="TOPRIM_dom"/>
</dbReference>
<dbReference type="SUPFAM" id="SSF56731">
    <property type="entry name" value="DNA primase core"/>
    <property type="match status" value="1"/>
</dbReference>
<comment type="domain">
    <text evidence="12">Contains an N-terminal zinc-binding domain, a central core domain that contains the primase activity, and a C-terminal DnaB-binding domain.</text>
</comment>
<dbReference type="HAMAP" id="MF_00974">
    <property type="entry name" value="DNA_primase_DnaG"/>
    <property type="match status" value="1"/>
</dbReference>
<dbReference type="Gene3D" id="3.90.980.10">
    <property type="entry name" value="DNA primase, catalytic core, N-terminal domain"/>
    <property type="match status" value="1"/>
</dbReference>
<keyword evidence="4 12" id="KW-0548">Nucleotidyltransferase</keyword>
<dbReference type="InterPro" id="IPR034151">
    <property type="entry name" value="TOPRIM_DnaG_bac"/>
</dbReference>
<reference evidence="15" key="1">
    <citation type="journal article" date="2019" name="Int. J. Syst. Evol. Microbiol.">
        <title>The Global Catalogue of Microorganisms (GCM) 10K type strain sequencing project: providing services to taxonomists for standard genome sequencing and annotation.</title>
        <authorList>
            <consortium name="The Broad Institute Genomics Platform"/>
            <consortium name="The Broad Institute Genome Sequencing Center for Infectious Disease"/>
            <person name="Wu L."/>
            <person name="Ma J."/>
        </authorList>
    </citation>
    <scope>NUCLEOTIDE SEQUENCE [LARGE SCALE GENOMIC DNA]</scope>
    <source>
        <strain evidence="15">JCM 18326</strain>
    </source>
</reference>
<dbReference type="InterPro" id="IPR030846">
    <property type="entry name" value="DnaG_bac"/>
</dbReference>
<evidence type="ECO:0000256" key="12">
    <source>
        <dbReference type="HAMAP-Rule" id="MF_00974"/>
    </source>
</evidence>
<dbReference type="InterPro" id="IPR002694">
    <property type="entry name" value="Znf_CHC2"/>
</dbReference>
<evidence type="ECO:0000256" key="8">
    <source>
        <dbReference type="ARBA" id="ARBA00022833"/>
    </source>
</evidence>
<keyword evidence="3 12" id="KW-0808">Transferase</keyword>
<comment type="function">
    <text evidence="12">RNA polymerase that catalyzes the synthesis of short RNA molecules used as primers for DNA polymerase during DNA replication.</text>
</comment>
<sequence>MSISQETIQKVKDAVDIVDIVEDFVTLKKKGHYWSGLCPFHDDKSPSFTVTPSRGIYKCFSCGAAGDAIGFVKELEGLTYIETIKYLGKKYGIEIQEKELTSDEKAKQEHKESLFIALNYAKDFFIEKMTKTSEGKSVGIGYFKERGFHNQTIENFELGYSLNQWDAFEKAALQKGFKEDILEAAGLIMRKEDRKYDRFRSRVMFPIHNLAGRVIAFGARTLKKDDKPKYLNSPETEVYHKSDVLYGIFQAKNALRMEDNALLVEGYTDVLSLHQSGIENVVASSGTALTEGQIKLVKRFTNNMTVLYDGDEAGIKASLRGTDLILEQGMDVRVVVLPEGQDPDSYCRELGGQRFKEYIDKHARDFILFKTDVLLKGAENDPIKKANVTRDIVQSIAKIPDPIKQSVFYKECAKLLNIPEELLISEGEKIKQKVIDQKEKAQNRQRREWEQTPPPPPEYYADIPQDIPPIHEEVIPQVEERVVSNDQSFYTKDHIKLLQAREEELIRVLLLYGQTSIGVNGDKLYHFLFDDLDSIVITKPVFHEIIITYKNEAALRRDPDAQFFLDHEDKAVREFAEECLMIDRQFSPNWEEKHRIYTPLKDENLPKLVNNTMLWLNLRSYEKKCFDYIRKIGQVEGKEQQALLTDLMCCTEKKNAFAKELGVVIS</sequence>
<evidence type="ECO:0000256" key="5">
    <source>
        <dbReference type="ARBA" id="ARBA00022705"/>
    </source>
</evidence>
<comment type="catalytic activity">
    <reaction evidence="12">
        <text>ssDNA + n NTP = ssDNA/pppN(pN)n-1 hybrid + (n-1) diphosphate.</text>
        <dbReference type="EC" id="2.7.7.101"/>
    </reaction>
</comment>
<dbReference type="InterPro" id="IPR037068">
    <property type="entry name" value="DNA_primase_core_N_sf"/>
</dbReference>
<keyword evidence="11 12" id="KW-0804">Transcription</keyword>